<evidence type="ECO:0000313" key="3">
    <source>
        <dbReference type="EMBL" id="KAJ2005049.1"/>
    </source>
</evidence>
<comment type="caution">
    <text evidence="3">The sequence shown here is derived from an EMBL/GenBank/DDBJ whole genome shotgun (WGS) entry which is preliminary data.</text>
</comment>
<evidence type="ECO:0000256" key="2">
    <source>
        <dbReference type="SAM" id="SignalP"/>
    </source>
</evidence>
<reference evidence="3" key="1">
    <citation type="submission" date="2022-07" db="EMBL/GenBank/DDBJ databases">
        <title>Phylogenomic reconstructions and comparative analyses of Kickxellomycotina fungi.</title>
        <authorList>
            <person name="Reynolds N.K."/>
            <person name="Stajich J.E."/>
            <person name="Barry K."/>
            <person name="Grigoriev I.V."/>
            <person name="Crous P."/>
            <person name="Smith M.E."/>
        </authorList>
    </citation>
    <scope>NUCLEOTIDE SEQUENCE</scope>
    <source>
        <strain evidence="3">IMI 214461</strain>
    </source>
</reference>
<protein>
    <submittedName>
        <fullName evidence="3">Uncharacterized protein</fullName>
    </submittedName>
</protein>
<evidence type="ECO:0000313" key="4">
    <source>
        <dbReference type="Proteomes" id="UP001150907"/>
    </source>
</evidence>
<keyword evidence="4" id="KW-1185">Reference proteome</keyword>
<feature type="compositionally biased region" description="Polar residues" evidence="1">
    <location>
        <begin position="146"/>
        <end position="161"/>
    </location>
</feature>
<feature type="chain" id="PRO_5040886547" evidence="2">
    <location>
        <begin position="25"/>
        <end position="205"/>
    </location>
</feature>
<dbReference type="Proteomes" id="UP001150907">
    <property type="component" value="Unassembled WGS sequence"/>
</dbReference>
<proteinExistence type="predicted"/>
<accession>A0A9W8EJT0</accession>
<keyword evidence="2" id="KW-0732">Signal</keyword>
<dbReference type="EMBL" id="JANBQF010000121">
    <property type="protein sequence ID" value="KAJ2005049.1"/>
    <property type="molecule type" value="Genomic_DNA"/>
</dbReference>
<gene>
    <name evidence="3" type="ORF">H4R26_002168</name>
</gene>
<dbReference type="AlphaFoldDB" id="A0A9W8EJT0"/>
<feature type="region of interest" description="Disordered" evidence="1">
    <location>
        <begin position="143"/>
        <end position="170"/>
    </location>
</feature>
<feature type="signal peptide" evidence="2">
    <location>
        <begin position="1"/>
        <end position="24"/>
    </location>
</feature>
<evidence type="ECO:0000256" key="1">
    <source>
        <dbReference type="SAM" id="MobiDB-lite"/>
    </source>
</evidence>
<name>A0A9W8EJT0_9FUNG</name>
<sequence length="205" mass="21059">MARSVLVLVAAFCLLFGTLQPALAMNITCAGFDTLPKLTYDNVAPQALQQIVIAFNPGISAQILDSYRDALQCRGSTVDQPNYNTLTLTGFTSLQFASALRGSKAIAAVEVDGRVTALPAPSGTASIQRSSRSLSNALETELAGLDSSSHTTSRPGVNSNFGLDASSPSSGSSTSAAASTFRLELPFSLALAAVTLVVAATASVL</sequence>
<organism evidence="3 4">
    <name type="scientific">Coemansia thaxteri</name>
    <dbReference type="NCBI Taxonomy" id="2663907"/>
    <lineage>
        <taxon>Eukaryota</taxon>
        <taxon>Fungi</taxon>
        <taxon>Fungi incertae sedis</taxon>
        <taxon>Zoopagomycota</taxon>
        <taxon>Kickxellomycotina</taxon>
        <taxon>Kickxellomycetes</taxon>
        <taxon>Kickxellales</taxon>
        <taxon>Kickxellaceae</taxon>
        <taxon>Coemansia</taxon>
    </lineage>
</organism>
<dbReference type="OrthoDB" id="5594469at2759"/>